<keyword evidence="1" id="KW-0175">Coiled coil</keyword>
<organism evidence="3">
    <name type="scientific">Serratia phage KSP100</name>
    <name type="common">Serratia marcescens bacteriophage KSP100</name>
    <dbReference type="NCBI Taxonomy" id="552529"/>
    <lineage>
        <taxon>Viruses</taxon>
        <taxon>Duplodnaviria</taxon>
        <taxon>Heunggongvirae</taxon>
        <taxon>Uroviricota</taxon>
        <taxon>Caudoviricetes</taxon>
    </lineage>
</organism>
<proteinExistence type="predicted"/>
<evidence type="ECO:0000313" key="3">
    <source>
        <dbReference type="EMBL" id="BAH15183.1"/>
    </source>
</evidence>
<reference evidence="3" key="1">
    <citation type="journal article" date="2009" name="FEMS Microbiol. Lett.">
        <title>Morphological and genetic analysis of three bacteriophages of Serratia marcescens isolated from environmental water.</title>
        <authorList>
            <person name="Matsushita K."/>
            <person name="Uchiyama J."/>
            <person name="Kato S."/>
            <person name="Ujihara T."/>
            <person name="Hoshiba H."/>
            <person name="Sugihara S."/>
            <person name="Muraoka A."/>
            <person name="Wakiguchi H."/>
            <person name="Matsuzaki S."/>
        </authorList>
    </citation>
    <scope>NUCLEOTIDE SEQUENCE</scope>
    <source>
        <strain evidence="3">KSP100</strain>
    </source>
</reference>
<sequence length="330" mass="36761">MDDENAVITDVIRPEDDYAGFLAMMGNDEAPPAEDAPESDEQIPVDPDAVDEENDETPPPSEDDEESGEEEEEQAPVEENDDEGDEEVDDSPLEVDLDTVITLPDGTERTIEELTQGYADNSAVAEREAALKAKEDEYASQYADLSDKLKLAKLEADDVLEKFEGFDWNALLQESPEEFGKTKMFVERYQKRSQEIQKAMNDLNAKEAKKVEAENQEKALNCVRSLQKNIAGWNNNLYHEILEYAVNSGVDEKYITTCTDASVIKAFYDSMRLAKGENVVKAKVKKAVRSPSRVLSAQAKAKANANKKPVNTAGLQGQEVDEFTAFQKFI</sequence>
<feature type="region of interest" description="Disordered" evidence="2">
    <location>
        <begin position="1"/>
        <end position="108"/>
    </location>
</feature>
<accession>B9A7D7</accession>
<dbReference type="EMBL" id="AB452992">
    <property type="protein sequence ID" value="BAH15183.1"/>
    <property type="molecule type" value="Genomic_DNA"/>
</dbReference>
<protein>
    <submittedName>
        <fullName evidence="3">Scaffolding protein</fullName>
    </submittedName>
</protein>
<evidence type="ECO:0000256" key="1">
    <source>
        <dbReference type="SAM" id="Coils"/>
    </source>
</evidence>
<feature type="coiled-coil region" evidence="1">
    <location>
        <begin position="186"/>
        <end position="223"/>
    </location>
</feature>
<evidence type="ECO:0000256" key="2">
    <source>
        <dbReference type="SAM" id="MobiDB-lite"/>
    </source>
</evidence>
<name>B9A7D7_BPSK1</name>
<organismHost>
    <name type="scientific">Serratia marcescens</name>
    <dbReference type="NCBI Taxonomy" id="615"/>
</organismHost>
<feature type="compositionally biased region" description="Acidic residues" evidence="2">
    <location>
        <begin position="31"/>
        <end position="97"/>
    </location>
</feature>